<protein>
    <recommendedName>
        <fullName evidence="3">Xaa-Pro dipeptidyl-peptidase</fullName>
        <ecNumber evidence="3">3.4.14.11</ecNumber>
    </recommendedName>
    <alternativeName>
        <fullName evidence="8">X-prolyl-dipeptidyl aminopeptidase</fullName>
    </alternativeName>
</protein>
<dbReference type="Pfam" id="PF08530">
    <property type="entry name" value="PepX_C"/>
    <property type="match status" value="1"/>
</dbReference>
<evidence type="ECO:0000256" key="5">
    <source>
        <dbReference type="ARBA" id="ARBA00022670"/>
    </source>
</evidence>
<evidence type="ECO:0000259" key="10">
    <source>
        <dbReference type="SMART" id="SM00939"/>
    </source>
</evidence>
<keyword evidence="7" id="KW-0720">Serine protease</keyword>
<keyword evidence="6" id="KW-0378">Hydrolase</keyword>
<sequence length="826" mass="86856">MRLLLPVAVAVVTLGLAVPQVAVAAPTTSACVTPQFADGLAQSVFPTDQTTWLRGEAWVQTPDDSDHDGVPDRVHVDITRPAQTADPSCHYRAPVVFEDSPYYAGIGPAENWQVDHDLGTQPPPRPVTPSWPATNTSPIVSRGYETTWLPRGFAVVHAESPGTGLSTGCPTSGGPNETNGGKAVVDWLNGRVPAFTSATSTDRVDADWATGKVAMIGTSYNGTLPEAVASTGVDGLAAIVPISAISDWYDYYRANGMVRAPFTFQGEDLDVLADAVYSRADRKVCQPVIAGLAAHEDRVTGDFSAFWNDRNTMRDVRNVHAAVLMAHGDNDFNVMTKNMAQFYDAVKAQGVPHMLYFHQGGHGGAPPDVLVNRWFTRYLFGVHNGVEQQPKAWVVREANACPTRQTTSVGDQSNVTTLAVADSSRLTLGFTPAIPVTAADGTVKNTNAVITKIPDRTHITLSVAVAAKPGERVVSGAVIGLPCSSANPTPYAEWPDPATGLVTANLTAGAPGIGGLTLRPASAVTETLTDDASVPAVTSANAATSGTRLLYQTPALATNVRISGTPWASLWVASSAPRANLTVALVDYPPTGNGTILTRGWLDPQNRTSAAATEPVTPGQSYRLRLDLQPKDAVVVAGHRLGLMVLASDQEATIRTSPGTKLSVDLARSTVSLPIVGGPQAFASATGGTDLAAVQQAAAAAGLHLDNNRCQTLDGFLRTVFDRVGAGRLTVDQASVLLAANQISVRQGCFDAGKVGSWVTPERVGQAWTHASRQVAEQDLLDLASTGDRRTVAAVGQLVVSGWDACWPVRTLRGDAATRLADELGC</sequence>
<gene>
    <name evidence="11" type="ORF">ACFFH7_08300</name>
</gene>
<feature type="signal peptide" evidence="9">
    <location>
        <begin position="1"/>
        <end position="24"/>
    </location>
</feature>
<proteinExistence type="inferred from homology"/>
<evidence type="ECO:0000313" key="11">
    <source>
        <dbReference type="EMBL" id="MFC0541481.1"/>
    </source>
</evidence>
<dbReference type="PRINTS" id="PR00923">
    <property type="entry name" value="LACTOPTASE"/>
</dbReference>
<dbReference type="PROSITE" id="PS51257">
    <property type="entry name" value="PROKAR_LIPOPROTEIN"/>
    <property type="match status" value="1"/>
</dbReference>
<dbReference type="EMBL" id="JBHLUD010000002">
    <property type="protein sequence ID" value="MFC0541481.1"/>
    <property type="molecule type" value="Genomic_DNA"/>
</dbReference>
<evidence type="ECO:0000256" key="1">
    <source>
        <dbReference type="ARBA" id="ARBA00000123"/>
    </source>
</evidence>
<comment type="similarity">
    <text evidence="2">Belongs to the peptidase S15 family.</text>
</comment>
<dbReference type="Gene3D" id="3.40.50.1820">
    <property type="entry name" value="alpha/beta hydrolase"/>
    <property type="match status" value="2"/>
</dbReference>
<dbReference type="InterPro" id="IPR029058">
    <property type="entry name" value="AB_hydrolase_fold"/>
</dbReference>
<organism evidence="11 12">
    <name type="scientific">Kutzneria chonburiensis</name>
    <dbReference type="NCBI Taxonomy" id="1483604"/>
    <lineage>
        <taxon>Bacteria</taxon>
        <taxon>Bacillati</taxon>
        <taxon>Actinomycetota</taxon>
        <taxon>Actinomycetes</taxon>
        <taxon>Pseudonocardiales</taxon>
        <taxon>Pseudonocardiaceae</taxon>
        <taxon>Kutzneria</taxon>
    </lineage>
</organism>
<dbReference type="Proteomes" id="UP001589810">
    <property type="component" value="Unassembled WGS sequence"/>
</dbReference>
<dbReference type="InterPro" id="IPR008979">
    <property type="entry name" value="Galactose-bd-like_sf"/>
</dbReference>
<feature type="domain" description="Xaa-Pro dipeptidyl-peptidase C-terminal" evidence="10">
    <location>
        <begin position="372"/>
        <end position="672"/>
    </location>
</feature>
<keyword evidence="4" id="KW-0031">Aminopeptidase</keyword>
<evidence type="ECO:0000256" key="4">
    <source>
        <dbReference type="ARBA" id="ARBA00022438"/>
    </source>
</evidence>
<dbReference type="EC" id="3.4.14.11" evidence="3"/>
<evidence type="ECO:0000256" key="8">
    <source>
        <dbReference type="ARBA" id="ARBA00030045"/>
    </source>
</evidence>
<evidence type="ECO:0000256" key="3">
    <source>
        <dbReference type="ARBA" id="ARBA00012463"/>
    </source>
</evidence>
<dbReference type="InterPro" id="IPR008252">
    <property type="entry name" value="Pept_S15_Xpro"/>
</dbReference>
<dbReference type="RefSeq" id="WP_273942505.1">
    <property type="nucleotide sequence ID" value="NZ_CP097263.1"/>
</dbReference>
<dbReference type="InterPro" id="IPR013736">
    <property type="entry name" value="Xaa-Pro_dipept_C"/>
</dbReference>
<dbReference type="SUPFAM" id="SSF49785">
    <property type="entry name" value="Galactose-binding domain-like"/>
    <property type="match status" value="1"/>
</dbReference>
<feature type="chain" id="PRO_5045494775" description="Xaa-Pro dipeptidyl-peptidase" evidence="9">
    <location>
        <begin position="25"/>
        <end position="826"/>
    </location>
</feature>
<dbReference type="SMART" id="SM00939">
    <property type="entry name" value="PepX_C"/>
    <property type="match status" value="1"/>
</dbReference>
<evidence type="ECO:0000256" key="2">
    <source>
        <dbReference type="ARBA" id="ARBA00010819"/>
    </source>
</evidence>
<dbReference type="Pfam" id="PF02129">
    <property type="entry name" value="Peptidase_S15"/>
    <property type="match status" value="1"/>
</dbReference>
<evidence type="ECO:0000256" key="7">
    <source>
        <dbReference type="ARBA" id="ARBA00022825"/>
    </source>
</evidence>
<dbReference type="InterPro" id="IPR000383">
    <property type="entry name" value="Xaa-Pro-like_dom"/>
</dbReference>
<comment type="catalytic activity">
    <reaction evidence="1">
        <text>Hydrolyzes Xaa-Pro-|- bonds to release unblocked, N-terminal dipeptides from substrates including Ala-Pro-|-p-nitroanilide and (sequentially) Tyr-Pro-|-Phe-Pro-|-Gly-Pro-|-Ile.</text>
        <dbReference type="EC" id="3.4.14.11"/>
    </reaction>
</comment>
<evidence type="ECO:0000256" key="9">
    <source>
        <dbReference type="SAM" id="SignalP"/>
    </source>
</evidence>
<dbReference type="SUPFAM" id="SSF53474">
    <property type="entry name" value="alpha/beta-Hydrolases"/>
    <property type="match status" value="1"/>
</dbReference>
<keyword evidence="9" id="KW-0732">Signal</keyword>
<reference evidence="11 12" key="1">
    <citation type="submission" date="2024-09" db="EMBL/GenBank/DDBJ databases">
        <authorList>
            <person name="Sun Q."/>
            <person name="Mori K."/>
        </authorList>
    </citation>
    <scope>NUCLEOTIDE SEQUENCE [LARGE SCALE GENOMIC DNA]</scope>
    <source>
        <strain evidence="11 12">TBRC 1432</strain>
    </source>
</reference>
<dbReference type="Gene3D" id="2.60.120.260">
    <property type="entry name" value="Galactose-binding domain-like"/>
    <property type="match status" value="1"/>
</dbReference>
<keyword evidence="5" id="KW-0645">Protease</keyword>
<evidence type="ECO:0000256" key="6">
    <source>
        <dbReference type="ARBA" id="ARBA00022801"/>
    </source>
</evidence>
<accession>A0ABV6MNP7</accession>
<evidence type="ECO:0000313" key="12">
    <source>
        <dbReference type="Proteomes" id="UP001589810"/>
    </source>
</evidence>
<comment type="caution">
    <text evidence="11">The sequence shown here is derived from an EMBL/GenBank/DDBJ whole genome shotgun (WGS) entry which is preliminary data.</text>
</comment>
<name>A0ABV6MNP7_9PSEU</name>
<keyword evidence="12" id="KW-1185">Reference proteome</keyword>